<keyword evidence="2 5" id="KW-0812">Transmembrane</keyword>
<feature type="transmembrane region" description="Helical" evidence="5">
    <location>
        <begin position="430"/>
        <end position="449"/>
    </location>
</feature>
<organism evidence="8 9">
    <name type="scientific">Planctomicrobium piriforme</name>
    <dbReference type="NCBI Taxonomy" id="1576369"/>
    <lineage>
        <taxon>Bacteria</taxon>
        <taxon>Pseudomonadati</taxon>
        <taxon>Planctomycetota</taxon>
        <taxon>Planctomycetia</taxon>
        <taxon>Planctomycetales</taxon>
        <taxon>Planctomycetaceae</taxon>
        <taxon>Planctomicrobium</taxon>
    </lineage>
</organism>
<comment type="similarity">
    <text evidence="5">Belongs to the complex I subunit 2 family.</text>
</comment>
<dbReference type="GO" id="GO:0008137">
    <property type="term" value="F:NADH dehydrogenase (ubiquinone) activity"/>
    <property type="evidence" value="ECO:0007669"/>
    <property type="project" value="InterPro"/>
</dbReference>
<dbReference type="GO" id="GO:0012505">
    <property type="term" value="C:endomembrane system"/>
    <property type="evidence" value="ECO:0007669"/>
    <property type="project" value="UniProtKB-SubCell"/>
</dbReference>
<feature type="transmembrane region" description="Helical" evidence="5">
    <location>
        <begin position="288"/>
        <end position="307"/>
    </location>
</feature>
<keyword evidence="4 5" id="KW-0472">Membrane</keyword>
<keyword evidence="5" id="KW-0830">Ubiquinone</keyword>
<evidence type="ECO:0000256" key="4">
    <source>
        <dbReference type="ARBA" id="ARBA00023136"/>
    </source>
</evidence>
<evidence type="ECO:0000256" key="1">
    <source>
        <dbReference type="ARBA" id="ARBA00004127"/>
    </source>
</evidence>
<keyword evidence="5" id="KW-0874">Quinone</keyword>
<evidence type="ECO:0000256" key="3">
    <source>
        <dbReference type="ARBA" id="ARBA00022989"/>
    </source>
</evidence>
<evidence type="ECO:0000313" key="8">
    <source>
        <dbReference type="EMBL" id="SFJ36314.1"/>
    </source>
</evidence>
<feature type="transmembrane region" description="Helical" evidence="5">
    <location>
        <begin position="134"/>
        <end position="153"/>
    </location>
</feature>
<dbReference type="GO" id="GO:0005886">
    <property type="term" value="C:plasma membrane"/>
    <property type="evidence" value="ECO:0007669"/>
    <property type="project" value="UniProtKB-SubCell"/>
</dbReference>
<keyword evidence="5" id="KW-1003">Cell membrane</keyword>
<dbReference type="EMBL" id="FOQD01000019">
    <property type="protein sequence ID" value="SFJ36314.1"/>
    <property type="molecule type" value="Genomic_DNA"/>
</dbReference>
<name>A0A1I3QQ98_9PLAN</name>
<sequence length="500" mass="53129">MTAIDRINAAAGLIVPEIILLATVCIMFLVGPFLVTESGKAQHGLRQRWGALSLLAIGCSMLAWYGMVPQPDAMGPFQSDAFVWFVRGTTLFVGLLLVLMLWNQIDDGHAAEAHACLLAILAGVNLTAAANDLAGLFLGLELVSIPTYVLLYLPRRDRAMREATIKYFLLSIFSAGTFLYGVAWLFGAAGTTNMVGIAEAAKAGKLAAAPGLIMLAQVLIIAGLGFRITAVPFHFYAPDVFQGVTSSSAAMLSFIPKIAGFVGLFRLLPLTQGLITWQDWVPSEPIRMLLATLAVLTMFGGNLLALRQKNLHRLLAYSSVAHAGYMLTGLTIGAAVGFGDGLTALLFYLVIYAIMTLGVFAVLAGAGSNEHPVVNDSDLAGLSKTRPVMAASLALLLFSLTGLPPTAGMLGKLFLFLAAWNEGSTLGQTLAIVLALNAAISAAYYLRLVGVMYLEAPKETTPETSQQYPVWIASAGCVVLMVALFVAPQYLWDAALRATH</sequence>
<dbReference type="HAMAP" id="MF_00445">
    <property type="entry name" value="NDH1_NuoN_1"/>
    <property type="match status" value="1"/>
</dbReference>
<comment type="subunit">
    <text evidence="5">NDH-1 is composed of 14 different subunits. Subunits NuoA, H, J, K, L, M, N constitute the membrane sector of the complex.</text>
</comment>
<dbReference type="EC" id="7.1.1.-" evidence="5"/>
<dbReference type="STRING" id="1576369.SAMN05421753_11911"/>
<evidence type="ECO:0000259" key="7">
    <source>
        <dbReference type="Pfam" id="PF00361"/>
    </source>
</evidence>
<evidence type="ECO:0000256" key="5">
    <source>
        <dbReference type="HAMAP-Rule" id="MF_00445"/>
    </source>
</evidence>
<feature type="transmembrane region" description="Helical" evidence="5">
    <location>
        <begin position="48"/>
        <end position="67"/>
    </location>
</feature>
<comment type="subcellular location">
    <subcellularLocation>
        <location evidence="5">Cell membrane</location>
        <topology evidence="5">Multi-pass membrane protein</topology>
    </subcellularLocation>
    <subcellularLocation>
        <location evidence="1">Endomembrane system</location>
        <topology evidence="1">Multi-pass membrane protein</topology>
    </subcellularLocation>
    <subcellularLocation>
        <location evidence="6">Membrane</location>
        <topology evidence="6">Multi-pass membrane protein</topology>
    </subcellularLocation>
</comment>
<proteinExistence type="inferred from homology"/>
<keyword evidence="3 5" id="KW-1133">Transmembrane helix</keyword>
<accession>A0A1I3QQ98</accession>
<dbReference type="GO" id="GO:0050136">
    <property type="term" value="F:NADH dehydrogenase (quinone) (non-electrogenic) activity"/>
    <property type="evidence" value="ECO:0007669"/>
    <property type="project" value="UniProtKB-UniRule"/>
</dbReference>
<feature type="transmembrane region" description="Helical" evidence="5">
    <location>
        <begin position="249"/>
        <end position="268"/>
    </location>
</feature>
<dbReference type="Pfam" id="PF00361">
    <property type="entry name" value="Proton_antipo_M"/>
    <property type="match status" value="1"/>
</dbReference>
<protein>
    <recommendedName>
        <fullName evidence="5">NADH-quinone oxidoreductase subunit N</fullName>
        <ecNumber evidence="5">7.1.1.-</ecNumber>
    </recommendedName>
    <alternativeName>
        <fullName evidence="5">NADH dehydrogenase I subunit N</fullName>
    </alternativeName>
    <alternativeName>
        <fullName evidence="5">NDH-1 subunit N</fullName>
    </alternativeName>
</protein>
<dbReference type="InterPro" id="IPR010096">
    <property type="entry name" value="NADH-Q_OxRdtase_suN/2"/>
</dbReference>
<dbReference type="GO" id="GO:0042773">
    <property type="term" value="P:ATP synthesis coupled electron transport"/>
    <property type="evidence" value="ECO:0007669"/>
    <property type="project" value="InterPro"/>
</dbReference>
<dbReference type="InterPro" id="IPR001750">
    <property type="entry name" value="ND/Mrp_TM"/>
</dbReference>
<keyword evidence="5" id="KW-1278">Translocase</keyword>
<evidence type="ECO:0000256" key="6">
    <source>
        <dbReference type="RuleBase" id="RU000320"/>
    </source>
</evidence>
<evidence type="ECO:0000256" key="2">
    <source>
        <dbReference type="ARBA" id="ARBA00022692"/>
    </source>
</evidence>
<feature type="transmembrane region" description="Helical" evidence="5">
    <location>
        <begin position="82"/>
        <end position="102"/>
    </location>
</feature>
<dbReference type="AlphaFoldDB" id="A0A1I3QQ98"/>
<reference evidence="9" key="1">
    <citation type="submission" date="2016-10" db="EMBL/GenBank/DDBJ databases">
        <authorList>
            <person name="Varghese N."/>
            <person name="Submissions S."/>
        </authorList>
    </citation>
    <scope>NUCLEOTIDE SEQUENCE [LARGE SCALE GENOMIC DNA]</scope>
    <source>
        <strain evidence="9">DSM 26348</strain>
    </source>
</reference>
<dbReference type="RefSeq" id="WP_245764694.1">
    <property type="nucleotide sequence ID" value="NZ_FOQD01000019.1"/>
</dbReference>
<dbReference type="GO" id="GO:0048038">
    <property type="term" value="F:quinone binding"/>
    <property type="evidence" value="ECO:0007669"/>
    <property type="project" value="UniProtKB-KW"/>
</dbReference>
<gene>
    <name evidence="5" type="primary">nuoN</name>
    <name evidence="8" type="ORF">SAMN05421753_11911</name>
</gene>
<keyword evidence="5" id="KW-0520">NAD</keyword>
<feature type="transmembrane region" description="Helical" evidence="5">
    <location>
        <begin position="165"/>
        <end position="186"/>
    </location>
</feature>
<feature type="transmembrane region" description="Helical" evidence="5">
    <location>
        <begin position="345"/>
        <end position="367"/>
    </location>
</feature>
<feature type="transmembrane region" description="Helical" evidence="5">
    <location>
        <begin position="388"/>
        <end position="410"/>
    </location>
</feature>
<feature type="transmembrane region" description="Helical" evidence="5">
    <location>
        <begin position="470"/>
        <end position="492"/>
    </location>
</feature>
<feature type="transmembrane region" description="Helical" evidence="5">
    <location>
        <begin position="314"/>
        <end position="339"/>
    </location>
</feature>
<keyword evidence="5" id="KW-0813">Transport</keyword>
<evidence type="ECO:0000313" key="9">
    <source>
        <dbReference type="Proteomes" id="UP000199518"/>
    </source>
</evidence>
<keyword evidence="9" id="KW-1185">Reference proteome</keyword>
<feature type="transmembrane region" description="Helical" evidence="5">
    <location>
        <begin position="18"/>
        <end position="36"/>
    </location>
</feature>
<comment type="function">
    <text evidence="5">NDH-1 shuttles electrons from NADH, via FMN and iron-sulfur (Fe-S) centers, to quinones in the respiratory chain. The immediate electron acceptor for the enzyme in this species is believed to be ubiquinone. Couples the redox reaction to proton translocation (for every two electrons transferred, four hydrogen ions are translocated across the cytoplasmic membrane), and thus conserves the redox energy in a proton gradient.</text>
</comment>
<feature type="transmembrane region" description="Helical" evidence="5">
    <location>
        <begin position="206"/>
        <end position="228"/>
    </location>
</feature>
<feature type="domain" description="NADH:quinone oxidoreductase/Mrp antiporter transmembrane" evidence="7">
    <location>
        <begin position="130"/>
        <end position="430"/>
    </location>
</feature>
<comment type="catalytic activity">
    <reaction evidence="5">
        <text>a quinone + NADH + 5 H(+)(in) = a quinol + NAD(+) + 4 H(+)(out)</text>
        <dbReference type="Rhea" id="RHEA:57888"/>
        <dbReference type="ChEBI" id="CHEBI:15378"/>
        <dbReference type="ChEBI" id="CHEBI:24646"/>
        <dbReference type="ChEBI" id="CHEBI:57540"/>
        <dbReference type="ChEBI" id="CHEBI:57945"/>
        <dbReference type="ChEBI" id="CHEBI:132124"/>
    </reaction>
</comment>
<dbReference type="Proteomes" id="UP000199518">
    <property type="component" value="Unassembled WGS sequence"/>
</dbReference>
<dbReference type="PANTHER" id="PTHR22773">
    <property type="entry name" value="NADH DEHYDROGENASE"/>
    <property type="match status" value="1"/>
</dbReference>
<dbReference type="NCBIfam" id="TIGR01770">
    <property type="entry name" value="NDH_I_N"/>
    <property type="match status" value="1"/>
</dbReference>